<dbReference type="Pfam" id="PF02643">
    <property type="entry name" value="DUF192"/>
    <property type="match status" value="1"/>
</dbReference>
<dbReference type="Proteomes" id="UP000049855">
    <property type="component" value="Unassembled WGS sequence"/>
</dbReference>
<accession>A0A0U1L1M5</accession>
<dbReference type="AlphaFoldDB" id="A0A0U1L1M5"/>
<dbReference type="PANTHER" id="PTHR37953">
    <property type="entry name" value="UPF0127 PROTEIN MJ1496"/>
    <property type="match status" value="1"/>
</dbReference>
<gene>
    <name evidence="1" type="ORF">SpAn4DRAFT_3264</name>
</gene>
<keyword evidence="2" id="KW-1185">Reference proteome</keyword>
<dbReference type="Gene3D" id="2.60.120.1140">
    <property type="entry name" value="Protein of unknown function DUF192"/>
    <property type="match status" value="1"/>
</dbReference>
<evidence type="ECO:0008006" key="3">
    <source>
        <dbReference type="Google" id="ProtNLM"/>
    </source>
</evidence>
<evidence type="ECO:0000313" key="1">
    <source>
        <dbReference type="EMBL" id="CQR72804.1"/>
    </source>
</evidence>
<organism evidence="1 2">
    <name type="scientific">Sporomusa ovata</name>
    <dbReference type="NCBI Taxonomy" id="2378"/>
    <lineage>
        <taxon>Bacteria</taxon>
        <taxon>Bacillati</taxon>
        <taxon>Bacillota</taxon>
        <taxon>Negativicutes</taxon>
        <taxon>Selenomonadales</taxon>
        <taxon>Sporomusaceae</taxon>
        <taxon>Sporomusa</taxon>
    </lineage>
</organism>
<dbReference type="PANTHER" id="PTHR37953:SF1">
    <property type="entry name" value="UPF0127 PROTEIN MJ1496"/>
    <property type="match status" value="1"/>
</dbReference>
<dbReference type="EMBL" id="CTRP01000011">
    <property type="protein sequence ID" value="CQR72804.1"/>
    <property type="molecule type" value="Genomic_DNA"/>
</dbReference>
<protein>
    <recommendedName>
        <fullName evidence="3">DUF192 domain-containing protein</fullName>
    </recommendedName>
</protein>
<name>A0A0U1L1M5_9FIRM</name>
<dbReference type="RefSeq" id="WP_021168491.1">
    <property type="nucleotide sequence ID" value="NZ_CTRP01000011.1"/>
</dbReference>
<sequence>MRIINVTKQQALGNNIKVAATFFSRLVGLLATPSLSNGAGLMIKPCSSVHTMGMRYPIDVIFVDDSDRVVKVVMGLKPSRLASQWGAEYVIELPAGTIAATYTQKGDQLELQEAKDH</sequence>
<dbReference type="InterPro" id="IPR038695">
    <property type="entry name" value="Saro_0823-like_sf"/>
</dbReference>
<evidence type="ECO:0000313" key="2">
    <source>
        <dbReference type="Proteomes" id="UP000049855"/>
    </source>
</evidence>
<dbReference type="InterPro" id="IPR003795">
    <property type="entry name" value="DUF192"/>
</dbReference>
<reference evidence="2" key="1">
    <citation type="submission" date="2015-03" db="EMBL/GenBank/DDBJ databases">
        <authorList>
            <person name="Nijsse Bart"/>
        </authorList>
    </citation>
    <scope>NUCLEOTIDE SEQUENCE [LARGE SCALE GENOMIC DNA]</scope>
</reference>
<proteinExistence type="predicted"/>